<dbReference type="Proteomes" id="UP000247099">
    <property type="component" value="Unassembled WGS sequence"/>
</dbReference>
<keyword evidence="1" id="KW-0812">Transmembrane</keyword>
<evidence type="ECO:0000313" key="2">
    <source>
        <dbReference type="EMBL" id="PXA04743.1"/>
    </source>
</evidence>
<dbReference type="NCBIfam" id="NF009314">
    <property type="entry name" value="PRK12674.1-2"/>
    <property type="match status" value="1"/>
</dbReference>
<dbReference type="InterPro" id="IPR005133">
    <property type="entry name" value="PhaG_MnhG_YufB"/>
</dbReference>
<dbReference type="PANTHER" id="PTHR34703:SF1">
    <property type="entry name" value="ANTIPORTER SUBUNIT MNHG2-RELATED"/>
    <property type="match status" value="1"/>
</dbReference>
<feature type="transmembrane region" description="Helical" evidence="1">
    <location>
        <begin position="35"/>
        <end position="55"/>
    </location>
</feature>
<protein>
    <submittedName>
        <fullName evidence="2">Na+/H+ antiporter subunit G</fullName>
    </submittedName>
</protein>
<dbReference type="EMBL" id="QHJQ01000003">
    <property type="protein sequence ID" value="PXA04743.1"/>
    <property type="molecule type" value="Genomic_DNA"/>
</dbReference>
<comment type="caution">
    <text evidence="2">The sequence shown here is derived from an EMBL/GenBank/DDBJ whole genome shotgun (WGS) entry which is preliminary data.</text>
</comment>
<dbReference type="NCBIfam" id="TIGR01300">
    <property type="entry name" value="CPA3_mnhG_phaG"/>
    <property type="match status" value="1"/>
</dbReference>
<dbReference type="OrthoDB" id="9806575at2"/>
<keyword evidence="1" id="KW-0472">Membrane</keyword>
<dbReference type="RefSeq" id="WP_110130549.1">
    <property type="nucleotide sequence ID" value="NZ_QHJQ01000003.1"/>
</dbReference>
<keyword evidence="1" id="KW-1133">Transmembrane helix</keyword>
<accession>A0A317ZKJ6</accession>
<gene>
    <name evidence="2" type="ORF">DDZ13_06125</name>
</gene>
<dbReference type="GO" id="GO:0015385">
    <property type="term" value="F:sodium:proton antiporter activity"/>
    <property type="evidence" value="ECO:0007669"/>
    <property type="project" value="TreeGrafter"/>
</dbReference>
<reference evidence="2 3" key="1">
    <citation type="submission" date="2018-05" db="EMBL/GenBank/DDBJ databases">
        <title>Coraliomargarita sinensis sp. nov., isolated from a marine solar saltern.</title>
        <authorList>
            <person name="Zhou L.Y."/>
        </authorList>
    </citation>
    <scope>NUCLEOTIDE SEQUENCE [LARGE SCALE GENOMIC DNA]</scope>
    <source>
        <strain evidence="2 3">WN38</strain>
    </source>
</reference>
<evidence type="ECO:0000256" key="1">
    <source>
        <dbReference type="SAM" id="Phobius"/>
    </source>
</evidence>
<dbReference type="Pfam" id="PF03334">
    <property type="entry name" value="PhaG_MnhG_YufB"/>
    <property type="match status" value="1"/>
</dbReference>
<name>A0A317ZKJ6_9BACT</name>
<dbReference type="AlphaFoldDB" id="A0A317ZKJ6"/>
<evidence type="ECO:0000313" key="3">
    <source>
        <dbReference type="Proteomes" id="UP000247099"/>
    </source>
</evidence>
<feature type="transmembrane region" description="Helical" evidence="1">
    <location>
        <begin position="6"/>
        <end position="23"/>
    </location>
</feature>
<keyword evidence="3" id="KW-1185">Reference proteome</keyword>
<dbReference type="InParanoid" id="A0A317ZKJ6"/>
<organism evidence="2 3">
    <name type="scientific">Coraliomargarita sinensis</name>
    <dbReference type="NCBI Taxonomy" id="2174842"/>
    <lineage>
        <taxon>Bacteria</taxon>
        <taxon>Pseudomonadati</taxon>
        <taxon>Verrucomicrobiota</taxon>
        <taxon>Opitutia</taxon>
        <taxon>Puniceicoccales</taxon>
        <taxon>Coraliomargaritaceae</taxon>
        <taxon>Coraliomargarita</taxon>
    </lineage>
</organism>
<sequence>MSWIVAILLVTGAFFAFVAALGVHRFPDFYMRMHAATKAGAFGASLLLLSAALHFGTLRAAITSLLIIGFFYLTTPIAAQTIGQAAYRKKVPLWKKTCHDQLAEDEQTESPRSDS</sequence>
<feature type="transmembrane region" description="Helical" evidence="1">
    <location>
        <begin position="61"/>
        <end position="87"/>
    </location>
</feature>
<dbReference type="PANTHER" id="PTHR34703">
    <property type="entry name" value="ANTIPORTER SUBUNIT MNHG2-RELATED"/>
    <property type="match status" value="1"/>
</dbReference>
<proteinExistence type="predicted"/>